<dbReference type="Proteomes" id="UP000629098">
    <property type="component" value="Unassembled WGS sequence"/>
</dbReference>
<organism evidence="8 9">
    <name type="scientific">Iningainema tapete BLCC-T55</name>
    <dbReference type="NCBI Taxonomy" id="2748662"/>
    <lineage>
        <taxon>Bacteria</taxon>
        <taxon>Bacillati</taxon>
        <taxon>Cyanobacteriota</taxon>
        <taxon>Cyanophyceae</taxon>
        <taxon>Nostocales</taxon>
        <taxon>Scytonemataceae</taxon>
        <taxon>Iningainema tapete</taxon>
    </lineage>
</organism>
<dbReference type="InterPro" id="IPR043129">
    <property type="entry name" value="ATPase_NBD"/>
</dbReference>
<keyword evidence="2" id="KW-0597">Phosphoprotein</keyword>
<dbReference type="PRINTS" id="PR00301">
    <property type="entry name" value="HEATSHOCK70"/>
</dbReference>
<evidence type="ECO:0000256" key="3">
    <source>
        <dbReference type="ARBA" id="ARBA00022741"/>
    </source>
</evidence>
<comment type="caution">
    <text evidence="8">The sequence shown here is derived from an EMBL/GenBank/DDBJ whole genome shotgun (WGS) entry which is preliminary data.</text>
</comment>
<evidence type="ECO:0000256" key="2">
    <source>
        <dbReference type="ARBA" id="ARBA00022553"/>
    </source>
</evidence>
<evidence type="ECO:0000313" key="9">
    <source>
        <dbReference type="Proteomes" id="UP000629098"/>
    </source>
</evidence>
<keyword evidence="3 7" id="KW-0547">Nucleotide-binding</keyword>
<name>A0A8J7BWH0_9CYAN</name>
<dbReference type="GO" id="GO:0005524">
    <property type="term" value="F:ATP binding"/>
    <property type="evidence" value="ECO:0007669"/>
    <property type="project" value="UniProtKB-KW"/>
</dbReference>
<dbReference type="RefSeq" id="WP_190825218.1">
    <property type="nucleotide sequence ID" value="NZ_CAWPPI010000009.1"/>
</dbReference>
<dbReference type="Gene3D" id="3.30.420.40">
    <property type="match status" value="2"/>
</dbReference>
<protein>
    <submittedName>
        <fullName evidence="8">Hsp70 family protein</fullName>
    </submittedName>
</protein>
<dbReference type="PROSITE" id="PS00297">
    <property type="entry name" value="HSP70_1"/>
    <property type="match status" value="1"/>
</dbReference>
<evidence type="ECO:0000256" key="4">
    <source>
        <dbReference type="ARBA" id="ARBA00022840"/>
    </source>
</evidence>
<evidence type="ECO:0000256" key="1">
    <source>
        <dbReference type="ARBA" id="ARBA00007381"/>
    </source>
</evidence>
<dbReference type="InterPro" id="IPR018181">
    <property type="entry name" value="Heat_shock_70_CS"/>
</dbReference>
<dbReference type="SUPFAM" id="SSF53067">
    <property type="entry name" value="Actin-like ATPase domain"/>
    <property type="match status" value="2"/>
</dbReference>
<dbReference type="PROSITE" id="PS00329">
    <property type="entry name" value="HSP70_2"/>
    <property type="match status" value="1"/>
</dbReference>
<sequence length="582" mass="63647">MKDYAIGIDLGTSTSEICVYKNNESHPISDPITKLAIIPSIVAINKKGELLVGEDARSWVDVTGRGIREIKRKMGTGETIKLLDKEYRPEEISALILRKLKENAEEALGSTIREVVLSVPANFPDAARQATLNAGELAGLKITRLINEPTAAALAFGIKNIELEQQLVVFDFGGGTLDITVLEMISGVLDVKCSFGNPQLGGKDFDEAMIELLREKFQAENPGAEISDKAYGALKETAEKAKRALSVQHTHSVRIPYIATLNGKSVDLEVEITRQEFEIAITPLLDKARQCVRQALNAKKLRPSAINRVLLVGGTTYIPAVRQLVFEMFGKEGKAPDVGADLAVGIGASIQAALASGLIPDESGIILTDVAPFGLGIEVISEVGRQYMLTYEPLIQPNTTIPFSTNKTYTLLRADQQRVEVRLYQDNTGKAKLPSEAIDTGLFAEITDIPPAADGNPYPVKVEFSYDINGIAKLKATIPGTNKSVELEYAYSALRMDSDALSRAASRLRELWKQNAKAKEYEGLINKAERLLTEMPSDDRLPLSDLVIDLKTALMNDNTEEIQAVGDRLVDFLFDLENNMDD</sequence>
<dbReference type="GO" id="GO:0140662">
    <property type="term" value="F:ATP-dependent protein folding chaperone"/>
    <property type="evidence" value="ECO:0007669"/>
    <property type="project" value="InterPro"/>
</dbReference>
<comment type="similarity">
    <text evidence="1 7">Belongs to the heat shock protein 70 family.</text>
</comment>
<dbReference type="Pfam" id="PF00012">
    <property type="entry name" value="HSP70"/>
    <property type="match status" value="2"/>
</dbReference>
<dbReference type="FunFam" id="3.30.420.40:FF:000071">
    <property type="entry name" value="Molecular chaperone DnaK"/>
    <property type="match status" value="1"/>
</dbReference>
<dbReference type="InterPro" id="IPR013126">
    <property type="entry name" value="Hsp_70_fam"/>
</dbReference>
<dbReference type="PANTHER" id="PTHR19375">
    <property type="entry name" value="HEAT SHOCK PROTEIN 70KDA"/>
    <property type="match status" value="1"/>
</dbReference>
<reference evidence="8" key="1">
    <citation type="submission" date="2020-09" db="EMBL/GenBank/DDBJ databases">
        <title>Iningainema tapete sp. nov. (Scytonemataceae, Cyanobacteria) from greenhouses in central Florida (USA) produces two types of nodularin with biosynthetic potential for microcystin-LR and anabaenopeptins.</title>
        <authorList>
            <person name="Berthold D.E."/>
            <person name="Lefler F.W."/>
            <person name="Huang I.-S."/>
            <person name="Abdulla H."/>
            <person name="Zimba P.V."/>
            <person name="Laughinghouse H.D. IV."/>
        </authorList>
    </citation>
    <scope>NUCLEOTIDE SEQUENCE</scope>
    <source>
        <strain evidence="8">BLCCT55</strain>
    </source>
</reference>
<dbReference type="Gene3D" id="3.90.640.10">
    <property type="entry name" value="Actin, Chain A, domain 4"/>
    <property type="match status" value="1"/>
</dbReference>
<evidence type="ECO:0000256" key="6">
    <source>
        <dbReference type="ARBA" id="ARBA00023186"/>
    </source>
</evidence>
<proteinExistence type="inferred from homology"/>
<evidence type="ECO:0000256" key="5">
    <source>
        <dbReference type="ARBA" id="ARBA00023016"/>
    </source>
</evidence>
<dbReference type="SUPFAM" id="SSF100920">
    <property type="entry name" value="Heat shock protein 70kD (HSP70), peptide-binding domain"/>
    <property type="match status" value="1"/>
</dbReference>
<dbReference type="PROSITE" id="PS01036">
    <property type="entry name" value="HSP70_3"/>
    <property type="match status" value="1"/>
</dbReference>
<dbReference type="EMBL" id="JACXAE010000009">
    <property type="protein sequence ID" value="MBD2770943.1"/>
    <property type="molecule type" value="Genomic_DNA"/>
</dbReference>
<evidence type="ECO:0000313" key="8">
    <source>
        <dbReference type="EMBL" id="MBD2770943.1"/>
    </source>
</evidence>
<dbReference type="AlphaFoldDB" id="A0A8J7BWH0"/>
<keyword evidence="6" id="KW-0143">Chaperone</keyword>
<dbReference type="FunFam" id="3.90.640.10:FF:000003">
    <property type="entry name" value="Molecular chaperone DnaK"/>
    <property type="match status" value="1"/>
</dbReference>
<keyword evidence="5" id="KW-0346">Stress response</keyword>
<accession>A0A8J7BWH0</accession>
<dbReference type="CDD" id="cd24029">
    <property type="entry name" value="ASKHA_NBD_HSP70_DnaK_HscA_HscC"/>
    <property type="match status" value="1"/>
</dbReference>
<keyword evidence="4 7" id="KW-0067">ATP-binding</keyword>
<evidence type="ECO:0000256" key="7">
    <source>
        <dbReference type="RuleBase" id="RU003322"/>
    </source>
</evidence>
<gene>
    <name evidence="8" type="ORF">ICL16_02090</name>
</gene>
<dbReference type="InterPro" id="IPR029047">
    <property type="entry name" value="HSP70_peptide-bd_sf"/>
</dbReference>
<dbReference type="Gene3D" id="2.60.34.10">
    <property type="entry name" value="Substrate Binding Domain Of DNAk, Chain A, domain 1"/>
    <property type="match status" value="1"/>
</dbReference>
<keyword evidence="9" id="KW-1185">Reference proteome</keyword>